<evidence type="ECO:0000313" key="2">
    <source>
        <dbReference type="Proteomes" id="UP000292087"/>
    </source>
</evidence>
<comment type="caution">
    <text evidence="1">The sequence shown here is derived from an EMBL/GenBank/DDBJ whole genome shotgun (WGS) entry which is preliminary data.</text>
</comment>
<evidence type="ECO:0000313" key="1">
    <source>
        <dbReference type="EMBL" id="TAA35635.1"/>
    </source>
</evidence>
<dbReference type="Proteomes" id="UP000292087">
    <property type="component" value="Unassembled WGS sequence"/>
</dbReference>
<dbReference type="AlphaFoldDB" id="A0A4V6MKW8"/>
<proteinExistence type="predicted"/>
<dbReference type="InterPro" id="IPR036388">
    <property type="entry name" value="WH-like_DNA-bd_sf"/>
</dbReference>
<dbReference type="Gene3D" id="3.30.160.100">
    <property type="entry name" value="Ribosome hibernation promotion factor-like"/>
    <property type="match status" value="1"/>
</dbReference>
<organism evidence="1 2">
    <name type="scientific">Pseudoxanthomonas winnipegensis</name>
    <dbReference type="NCBI Taxonomy" id="2480810"/>
    <lineage>
        <taxon>Bacteria</taxon>
        <taxon>Pseudomonadati</taxon>
        <taxon>Pseudomonadota</taxon>
        <taxon>Gammaproteobacteria</taxon>
        <taxon>Lysobacterales</taxon>
        <taxon>Lysobacteraceae</taxon>
        <taxon>Pseudoxanthomonas</taxon>
    </lineage>
</organism>
<dbReference type="Gene3D" id="1.10.10.10">
    <property type="entry name" value="Winged helix-like DNA-binding domain superfamily/Winged helix DNA-binding domain"/>
    <property type="match status" value="1"/>
</dbReference>
<gene>
    <name evidence="1" type="ORF">EA656_08075</name>
</gene>
<name>A0A4V6MKW8_9GAMM</name>
<sequence length="381" mass="43175">MRIQYSYRLVEKEFHEPWQMSVEKAVEPALKPLIEKRSEDSVRLQIVLERAKKGSRLTASGHMHLPGKKIVSVTASHNDLTPLAHMLAQALFRQAKKHFDRLSAQDQIKRKARRERLRELKARIDTQPASVVQQARGIIETLLPKVEAVAQRELAYLHAAGDLPRDYPTLHDVVDEAIVQAEVEWQSVPEEKAAYFGLLKHLFAVLDHEVANSRQFGEFVSLDAPVEADAQDVAEAMVEEEFFEFYQPDDTLRLADIIADSQHPDAATIAEQEELVDRSSEFAFAFDLLKDMPRLWRRIFLLVRVDGLDASSVSEILQIPGKEDTVQRWLMQAEAFIAAHLEEAGVSKDGNDWLQGVDWSALSVTRSAAASLWSKEANHEE</sequence>
<dbReference type="EMBL" id="SHMF01000002">
    <property type="protein sequence ID" value="TAA35635.1"/>
    <property type="molecule type" value="Genomic_DNA"/>
</dbReference>
<dbReference type="RefSeq" id="WP_130523329.1">
    <property type="nucleotide sequence ID" value="NZ_SHLZ01000004.1"/>
</dbReference>
<accession>A0A4V6MKW8</accession>
<reference evidence="1 2" key="1">
    <citation type="submission" date="2019-02" db="EMBL/GenBank/DDBJ databases">
        <title>WGS of Pseudoxanthomonas species novum from clinical isolates.</title>
        <authorList>
            <person name="Bernier A.-M."/>
            <person name="Bernard K."/>
            <person name="Vachon A."/>
        </authorList>
    </citation>
    <scope>NUCLEOTIDE SEQUENCE [LARGE SCALE GENOMIC DNA]</scope>
    <source>
        <strain evidence="1 2">NML140781</strain>
    </source>
</reference>
<protein>
    <submittedName>
        <fullName evidence="1">Uncharacterized protein</fullName>
    </submittedName>
</protein>
<dbReference type="InterPro" id="IPR036567">
    <property type="entry name" value="RHF-like"/>
</dbReference>